<accession>A0AAW1V037</accession>
<dbReference type="AlphaFoldDB" id="A0AAW1V037"/>
<reference evidence="2 3" key="1">
    <citation type="submission" date="2023-03" db="EMBL/GenBank/DDBJ databases">
        <title>Genome insight into feeding habits of ladybird beetles.</title>
        <authorList>
            <person name="Li H.-S."/>
            <person name="Huang Y.-H."/>
            <person name="Pang H."/>
        </authorList>
    </citation>
    <scope>NUCLEOTIDE SEQUENCE [LARGE SCALE GENOMIC DNA]</scope>
    <source>
        <strain evidence="2">SYSU_2023b</strain>
        <tissue evidence="2">Whole body</tissue>
    </source>
</reference>
<proteinExistence type="predicted"/>
<dbReference type="EMBL" id="JARQZJ010000121">
    <property type="protein sequence ID" value="KAK9888694.1"/>
    <property type="molecule type" value="Genomic_DNA"/>
</dbReference>
<evidence type="ECO:0000313" key="3">
    <source>
        <dbReference type="Proteomes" id="UP001431783"/>
    </source>
</evidence>
<dbReference type="Proteomes" id="UP001431783">
    <property type="component" value="Unassembled WGS sequence"/>
</dbReference>
<name>A0AAW1V037_9CUCU</name>
<feature type="compositionally biased region" description="Basic and acidic residues" evidence="1">
    <location>
        <begin position="29"/>
        <end position="63"/>
    </location>
</feature>
<feature type="region of interest" description="Disordered" evidence="1">
    <location>
        <begin position="1"/>
        <end position="63"/>
    </location>
</feature>
<evidence type="ECO:0000313" key="2">
    <source>
        <dbReference type="EMBL" id="KAK9888694.1"/>
    </source>
</evidence>
<gene>
    <name evidence="2" type="ORF">WA026_000923</name>
</gene>
<organism evidence="2 3">
    <name type="scientific">Henosepilachna vigintioctopunctata</name>
    <dbReference type="NCBI Taxonomy" id="420089"/>
    <lineage>
        <taxon>Eukaryota</taxon>
        <taxon>Metazoa</taxon>
        <taxon>Ecdysozoa</taxon>
        <taxon>Arthropoda</taxon>
        <taxon>Hexapoda</taxon>
        <taxon>Insecta</taxon>
        <taxon>Pterygota</taxon>
        <taxon>Neoptera</taxon>
        <taxon>Endopterygota</taxon>
        <taxon>Coleoptera</taxon>
        <taxon>Polyphaga</taxon>
        <taxon>Cucujiformia</taxon>
        <taxon>Coccinelloidea</taxon>
        <taxon>Coccinellidae</taxon>
        <taxon>Epilachninae</taxon>
        <taxon>Epilachnini</taxon>
        <taxon>Henosepilachna</taxon>
    </lineage>
</organism>
<comment type="caution">
    <text evidence="2">The sequence shown here is derived from an EMBL/GenBank/DDBJ whole genome shotgun (WGS) entry which is preliminary data.</text>
</comment>
<sequence length="63" mass="7197">MDNNPNTETANLISLNEGTTDNYTSSGHHRWDPKTPNRIKSDEVAEFGPRDEEFANDDDRGRF</sequence>
<feature type="compositionally biased region" description="Polar residues" evidence="1">
    <location>
        <begin position="1"/>
        <end position="26"/>
    </location>
</feature>
<protein>
    <submittedName>
        <fullName evidence="2">Uncharacterized protein</fullName>
    </submittedName>
</protein>
<keyword evidence="3" id="KW-1185">Reference proteome</keyword>
<evidence type="ECO:0000256" key="1">
    <source>
        <dbReference type="SAM" id="MobiDB-lite"/>
    </source>
</evidence>